<keyword evidence="7 11" id="KW-0479">Metal-binding</keyword>
<gene>
    <name evidence="15" type="primary">ilvB</name>
    <name evidence="15" type="ORF">Mal52_52630</name>
</gene>
<dbReference type="InterPro" id="IPR011766">
    <property type="entry name" value="TPP_enzyme_TPP-bd"/>
</dbReference>
<dbReference type="GO" id="GO:0005948">
    <property type="term" value="C:acetolactate synthase complex"/>
    <property type="evidence" value="ECO:0007669"/>
    <property type="project" value="TreeGrafter"/>
</dbReference>
<evidence type="ECO:0000259" key="14">
    <source>
        <dbReference type="Pfam" id="PF02776"/>
    </source>
</evidence>
<dbReference type="InterPro" id="IPR029061">
    <property type="entry name" value="THDP-binding"/>
</dbReference>
<name>A0A517ZW92_9PLAN</name>
<evidence type="ECO:0000256" key="1">
    <source>
        <dbReference type="ARBA" id="ARBA00004974"/>
    </source>
</evidence>
<dbReference type="CDD" id="cd07035">
    <property type="entry name" value="TPP_PYR_POX_like"/>
    <property type="match status" value="1"/>
</dbReference>
<dbReference type="Pfam" id="PF02775">
    <property type="entry name" value="TPP_enzyme_C"/>
    <property type="match status" value="1"/>
</dbReference>
<dbReference type="Proteomes" id="UP000319383">
    <property type="component" value="Chromosome"/>
</dbReference>
<dbReference type="GO" id="GO:0000287">
    <property type="term" value="F:magnesium ion binding"/>
    <property type="evidence" value="ECO:0007669"/>
    <property type="project" value="UniProtKB-UniRule"/>
</dbReference>
<dbReference type="GO" id="GO:0050660">
    <property type="term" value="F:flavin adenine dinucleotide binding"/>
    <property type="evidence" value="ECO:0007669"/>
    <property type="project" value="InterPro"/>
</dbReference>
<evidence type="ECO:0000256" key="6">
    <source>
        <dbReference type="ARBA" id="ARBA00022679"/>
    </source>
</evidence>
<dbReference type="GO" id="GO:0009099">
    <property type="term" value="P:L-valine biosynthetic process"/>
    <property type="evidence" value="ECO:0007669"/>
    <property type="project" value="UniProtKB-UniPathway"/>
</dbReference>
<dbReference type="InterPro" id="IPR012001">
    <property type="entry name" value="Thiamin_PyroP_enz_TPP-bd_dom"/>
</dbReference>
<dbReference type="Gene3D" id="3.40.50.970">
    <property type="match status" value="2"/>
</dbReference>
<dbReference type="Gene3D" id="3.40.50.1220">
    <property type="entry name" value="TPP-binding domain"/>
    <property type="match status" value="1"/>
</dbReference>
<comment type="catalytic activity">
    <reaction evidence="11">
        <text>2 pyruvate + H(+) = (2S)-2-acetolactate + CO2</text>
        <dbReference type="Rhea" id="RHEA:25249"/>
        <dbReference type="ChEBI" id="CHEBI:15361"/>
        <dbReference type="ChEBI" id="CHEBI:15378"/>
        <dbReference type="ChEBI" id="CHEBI:16526"/>
        <dbReference type="ChEBI" id="CHEBI:58476"/>
        <dbReference type="EC" id="2.2.1.6"/>
    </reaction>
</comment>
<evidence type="ECO:0000256" key="11">
    <source>
        <dbReference type="RuleBase" id="RU003591"/>
    </source>
</evidence>
<evidence type="ECO:0000313" key="16">
    <source>
        <dbReference type="Proteomes" id="UP000319383"/>
    </source>
</evidence>
<protein>
    <recommendedName>
        <fullName evidence="4 11">Acetolactate synthase</fullName>
        <ecNumber evidence="4 11">2.2.1.6</ecNumber>
    </recommendedName>
</protein>
<dbReference type="InterPro" id="IPR012000">
    <property type="entry name" value="Thiamin_PyroP_enz_cen_dom"/>
</dbReference>
<keyword evidence="6 11" id="KW-0808">Transferase</keyword>
<comment type="cofactor">
    <cofactor evidence="11">
        <name>Mg(2+)</name>
        <dbReference type="ChEBI" id="CHEBI:18420"/>
    </cofactor>
    <text evidence="11">Binds 1 Mg(2+) ion per subunit.</text>
</comment>
<evidence type="ECO:0000256" key="3">
    <source>
        <dbReference type="ARBA" id="ARBA00007812"/>
    </source>
</evidence>
<evidence type="ECO:0000259" key="13">
    <source>
        <dbReference type="Pfam" id="PF02775"/>
    </source>
</evidence>
<dbReference type="Pfam" id="PF02776">
    <property type="entry name" value="TPP_enzyme_N"/>
    <property type="match status" value="1"/>
</dbReference>
<organism evidence="15 16">
    <name type="scientific">Symmachiella dynata</name>
    <dbReference type="NCBI Taxonomy" id="2527995"/>
    <lineage>
        <taxon>Bacteria</taxon>
        <taxon>Pseudomonadati</taxon>
        <taxon>Planctomycetota</taxon>
        <taxon>Planctomycetia</taxon>
        <taxon>Planctomycetales</taxon>
        <taxon>Planctomycetaceae</taxon>
        <taxon>Symmachiella</taxon>
    </lineage>
</organism>
<dbReference type="SUPFAM" id="SSF52518">
    <property type="entry name" value="Thiamin diphosphate-binding fold (THDP-binding)"/>
    <property type="match status" value="2"/>
</dbReference>
<dbReference type="PANTHER" id="PTHR18968:SF13">
    <property type="entry name" value="ACETOLACTATE SYNTHASE CATALYTIC SUBUNIT, MITOCHONDRIAL"/>
    <property type="match status" value="1"/>
</dbReference>
<reference evidence="15 16" key="1">
    <citation type="submission" date="2019-02" db="EMBL/GenBank/DDBJ databases">
        <title>Deep-cultivation of Planctomycetes and their phenomic and genomic characterization uncovers novel biology.</title>
        <authorList>
            <person name="Wiegand S."/>
            <person name="Jogler M."/>
            <person name="Boedeker C."/>
            <person name="Pinto D."/>
            <person name="Vollmers J."/>
            <person name="Rivas-Marin E."/>
            <person name="Kohn T."/>
            <person name="Peeters S.H."/>
            <person name="Heuer A."/>
            <person name="Rast P."/>
            <person name="Oberbeckmann S."/>
            <person name="Bunk B."/>
            <person name="Jeske O."/>
            <person name="Meyerdierks A."/>
            <person name="Storesund J.E."/>
            <person name="Kallscheuer N."/>
            <person name="Luecker S."/>
            <person name="Lage O.M."/>
            <person name="Pohl T."/>
            <person name="Merkel B.J."/>
            <person name="Hornburger P."/>
            <person name="Mueller R.-W."/>
            <person name="Bruemmer F."/>
            <person name="Labrenz M."/>
            <person name="Spormann A.M."/>
            <person name="Op den Camp H."/>
            <person name="Overmann J."/>
            <person name="Amann R."/>
            <person name="Jetten M.S.M."/>
            <person name="Mascher T."/>
            <person name="Medema M.H."/>
            <person name="Devos D.P."/>
            <person name="Kaster A.-K."/>
            <person name="Ovreas L."/>
            <person name="Rohde M."/>
            <person name="Galperin M.Y."/>
            <person name="Jogler C."/>
        </authorList>
    </citation>
    <scope>NUCLEOTIDE SEQUENCE [LARGE SCALE GENOMIC DNA]</scope>
    <source>
        <strain evidence="15 16">Mal52</strain>
    </source>
</reference>
<evidence type="ECO:0000256" key="2">
    <source>
        <dbReference type="ARBA" id="ARBA00005025"/>
    </source>
</evidence>
<accession>A0A517ZW92</accession>
<dbReference type="EC" id="2.2.1.6" evidence="4 11"/>
<evidence type="ECO:0000259" key="12">
    <source>
        <dbReference type="Pfam" id="PF00205"/>
    </source>
</evidence>
<comment type="pathway">
    <text evidence="1 11">Amino-acid biosynthesis; L-isoleucine biosynthesis; L-isoleucine from 2-oxobutanoate: step 1/4.</text>
</comment>
<keyword evidence="10 11" id="KW-0100">Branched-chain amino acid biosynthesis</keyword>
<dbReference type="AlphaFoldDB" id="A0A517ZW92"/>
<dbReference type="FunFam" id="3.40.50.1220:FF:000008">
    <property type="entry name" value="Acetolactate synthase"/>
    <property type="match status" value="1"/>
</dbReference>
<keyword evidence="9 11" id="KW-0786">Thiamine pyrophosphate</keyword>
<dbReference type="KEGG" id="sdyn:Mal52_52630"/>
<dbReference type="CDD" id="cd02015">
    <property type="entry name" value="TPP_AHAS"/>
    <property type="match status" value="1"/>
</dbReference>
<dbReference type="SUPFAM" id="SSF52467">
    <property type="entry name" value="DHS-like NAD/FAD-binding domain"/>
    <property type="match status" value="1"/>
</dbReference>
<dbReference type="UniPathway" id="UPA00047">
    <property type="reaction ID" value="UER00055"/>
</dbReference>
<dbReference type="InterPro" id="IPR039368">
    <property type="entry name" value="AHAS_TPP"/>
</dbReference>
<feature type="domain" description="Thiamine pyrophosphate enzyme TPP-binding" evidence="13">
    <location>
        <begin position="404"/>
        <end position="570"/>
    </location>
</feature>
<dbReference type="NCBIfam" id="TIGR00118">
    <property type="entry name" value="acolac_lg"/>
    <property type="match status" value="1"/>
</dbReference>
<dbReference type="UniPathway" id="UPA00049">
    <property type="reaction ID" value="UER00059"/>
</dbReference>
<dbReference type="InterPro" id="IPR012846">
    <property type="entry name" value="Acetolactate_synth_lsu"/>
</dbReference>
<dbReference type="InterPro" id="IPR029035">
    <property type="entry name" value="DHS-like_NAD/FAD-binding_dom"/>
</dbReference>
<dbReference type="RefSeq" id="WP_145379227.1">
    <property type="nucleotide sequence ID" value="NZ_CP036276.1"/>
</dbReference>
<dbReference type="PANTHER" id="PTHR18968">
    <property type="entry name" value="THIAMINE PYROPHOSPHATE ENZYMES"/>
    <property type="match status" value="1"/>
</dbReference>
<keyword evidence="5 11" id="KW-0028">Amino-acid biosynthesis</keyword>
<evidence type="ECO:0000256" key="8">
    <source>
        <dbReference type="ARBA" id="ARBA00022842"/>
    </source>
</evidence>
<feature type="domain" description="Thiamine pyrophosphate enzyme N-terminal TPP-binding" evidence="14">
    <location>
        <begin position="16"/>
        <end position="127"/>
    </location>
</feature>
<dbReference type="InterPro" id="IPR000399">
    <property type="entry name" value="TPP-bd_CS"/>
</dbReference>
<comment type="cofactor">
    <cofactor evidence="11">
        <name>thiamine diphosphate</name>
        <dbReference type="ChEBI" id="CHEBI:58937"/>
    </cofactor>
    <text evidence="11">Binds 1 thiamine pyrophosphate per subunit.</text>
</comment>
<keyword evidence="16" id="KW-1185">Reference proteome</keyword>
<dbReference type="GO" id="GO:0009097">
    <property type="term" value="P:isoleucine biosynthetic process"/>
    <property type="evidence" value="ECO:0007669"/>
    <property type="project" value="UniProtKB-UniPathway"/>
</dbReference>
<dbReference type="GO" id="GO:0030976">
    <property type="term" value="F:thiamine pyrophosphate binding"/>
    <property type="evidence" value="ECO:0007669"/>
    <property type="project" value="UniProtKB-UniRule"/>
</dbReference>
<proteinExistence type="inferred from homology"/>
<dbReference type="PROSITE" id="PS00187">
    <property type="entry name" value="TPP_ENZYMES"/>
    <property type="match status" value="1"/>
</dbReference>
<feature type="domain" description="Thiamine pyrophosphate enzyme central" evidence="12">
    <location>
        <begin position="209"/>
        <end position="344"/>
    </location>
</feature>
<evidence type="ECO:0000256" key="9">
    <source>
        <dbReference type="ARBA" id="ARBA00023052"/>
    </source>
</evidence>
<comment type="pathway">
    <text evidence="2 11">Amino-acid biosynthesis; L-valine biosynthesis; L-valine from pyruvate: step 1/4.</text>
</comment>
<dbReference type="GO" id="GO:0003984">
    <property type="term" value="F:acetolactate synthase activity"/>
    <property type="evidence" value="ECO:0007669"/>
    <property type="project" value="UniProtKB-EC"/>
</dbReference>
<dbReference type="EMBL" id="CP036276">
    <property type="protein sequence ID" value="QDU46741.1"/>
    <property type="molecule type" value="Genomic_DNA"/>
</dbReference>
<sequence length="594" mass="65186">MSLAEERPQTRNTPINGADILVDALIRQGVEVVFAYPGGASMPIHQALTTRADELRTILPRHEQGGAFAAEGYARSTGQVGVCVATSGPGATNLVTGLADAKLDSCPIIAITGQVPWSVIGTDAFQETPIVEVCRAITKHHYLVTDIADLPRVVKEAFHVATTGRPGPVLIDIPKNVQNTTLDEEPDYDPPMHLPGYRPEIRNIAPEQIKQVLAAIRRSKKPILYVGGGAIHSGASEQLKIFADRTGIPVTMTLMGLSAFPGTHDQSMHMLGMHGTEYANYAVADADLLLAFGVRFDDRVTGKLEEFAKHGKIVHVEIDPSEIHKNKEAHIPINADLNATLIALNDAMTDDDIPDISVWQKQCADWKKNHPLRYKDAGDFILPQYAIEELWRQTHEEDTFIAVGVGQHQMWSAQYYKFDRPRRWLSSSGLGSMGFGLPAAMGVQAAHPGKTVVDIDGDGSFQMNIQELATLHCENLPVKILLLNNQHLGMVMQWEDRFHAGNRAHTYLGPVHHPEATGKGETERVDDSYPNFVKIAEGYGIASRQVRSKKEFPEALAEMLAAEGPYLLDVLCPYQEHVLPMIPTGHSVDGMITE</sequence>
<evidence type="ECO:0000256" key="4">
    <source>
        <dbReference type="ARBA" id="ARBA00013145"/>
    </source>
</evidence>
<dbReference type="FunFam" id="3.40.50.970:FF:000007">
    <property type="entry name" value="Acetolactate synthase"/>
    <property type="match status" value="1"/>
</dbReference>
<evidence type="ECO:0000256" key="10">
    <source>
        <dbReference type="ARBA" id="ARBA00023304"/>
    </source>
</evidence>
<keyword evidence="8 11" id="KW-0460">Magnesium</keyword>
<dbReference type="Pfam" id="PF00205">
    <property type="entry name" value="TPP_enzyme_M"/>
    <property type="match status" value="1"/>
</dbReference>
<evidence type="ECO:0000256" key="7">
    <source>
        <dbReference type="ARBA" id="ARBA00022723"/>
    </source>
</evidence>
<dbReference type="InterPro" id="IPR045229">
    <property type="entry name" value="TPP_enz"/>
</dbReference>
<evidence type="ECO:0000313" key="15">
    <source>
        <dbReference type="EMBL" id="QDU46741.1"/>
    </source>
</evidence>
<comment type="similarity">
    <text evidence="3 11">Belongs to the TPP enzyme family.</text>
</comment>
<evidence type="ECO:0000256" key="5">
    <source>
        <dbReference type="ARBA" id="ARBA00022605"/>
    </source>
</evidence>